<dbReference type="Pfam" id="PF00472">
    <property type="entry name" value="RF-1"/>
    <property type="match status" value="1"/>
</dbReference>
<keyword evidence="3" id="KW-0378">Hydrolase</keyword>
<dbReference type="GO" id="GO:0004045">
    <property type="term" value="F:peptidyl-tRNA hydrolase activity"/>
    <property type="evidence" value="ECO:0007669"/>
    <property type="project" value="UniProtKB-EC"/>
</dbReference>
<proteinExistence type="predicted"/>
<comment type="caution">
    <text evidence="3">The sequence shown here is derived from an EMBL/GenBank/DDBJ whole genome shotgun (WGS) entry which is preliminary data.</text>
</comment>
<sequence length="155" mass="16796">MNRVGQTVPVPGTDDASGDLPVTGSLVVPAAAQSWRFSRSSGPGGQGVNTADSRVELSVRPLDLPGLSDPQRARLASRLGSRLVDGVLTIAASEHRQQLRNRQAARERLAAVLRAALAPPAPARRRTKPTRGSQERRISAKKQRGQLKKQRRNWD</sequence>
<dbReference type="NCBIfam" id="NF006718">
    <property type="entry name" value="PRK09256.1"/>
    <property type="match status" value="1"/>
</dbReference>
<keyword evidence="4" id="KW-1185">Reference proteome</keyword>
<dbReference type="SUPFAM" id="SSF110916">
    <property type="entry name" value="Peptidyl-tRNA hydrolase domain-like"/>
    <property type="match status" value="1"/>
</dbReference>
<reference evidence="4" key="1">
    <citation type="submission" date="2023-05" db="EMBL/GenBank/DDBJ databases">
        <title>Draft genome of Pseudofrankia sp. BMG5.37.</title>
        <authorList>
            <person name="Gtari M."/>
            <person name="Ghodhbane F."/>
            <person name="Sbissi I."/>
        </authorList>
    </citation>
    <scope>NUCLEOTIDE SEQUENCE [LARGE SCALE GENOMIC DNA]</scope>
    <source>
        <strain evidence="4">BMG 814</strain>
    </source>
</reference>
<evidence type="ECO:0000313" key="3">
    <source>
        <dbReference type="EMBL" id="MDP5183044.1"/>
    </source>
</evidence>
<dbReference type="RefSeq" id="WP_305999703.1">
    <property type="nucleotide sequence ID" value="NZ_JASNFN010000010.1"/>
</dbReference>
<dbReference type="Gene3D" id="3.30.160.20">
    <property type="match status" value="1"/>
</dbReference>
<organism evidence="3 4">
    <name type="scientific">Blastococcus carthaginiensis</name>
    <dbReference type="NCBI Taxonomy" id="3050034"/>
    <lineage>
        <taxon>Bacteria</taxon>
        <taxon>Bacillati</taxon>
        <taxon>Actinomycetota</taxon>
        <taxon>Actinomycetes</taxon>
        <taxon>Geodermatophilales</taxon>
        <taxon>Geodermatophilaceae</taxon>
        <taxon>Blastococcus</taxon>
    </lineage>
</organism>
<dbReference type="InterPro" id="IPR000352">
    <property type="entry name" value="Pep_chain_release_fac_I"/>
</dbReference>
<dbReference type="EC" id="3.1.1.29" evidence="3"/>
<dbReference type="PANTHER" id="PTHR47814">
    <property type="entry name" value="PEPTIDYL-TRNA HYDROLASE ARFB"/>
    <property type="match status" value="1"/>
</dbReference>
<dbReference type="PANTHER" id="PTHR47814:SF1">
    <property type="entry name" value="PEPTIDYL-TRNA HYDROLASE ARFB"/>
    <property type="match status" value="1"/>
</dbReference>
<protein>
    <submittedName>
        <fullName evidence="3">Alternative ribosome rescue aminoacyl-tRNA hydrolase ArfB</fullName>
        <ecNumber evidence="3">3.1.1.29</ecNumber>
    </submittedName>
</protein>
<evidence type="ECO:0000256" key="1">
    <source>
        <dbReference type="SAM" id="MobiDB-lite"/>
    </source>
</evidence>
<dbReference type="Proteomes" id="UP001233673">
    <property type="component" value="Unassembled WGS sequence"/>
</dbReference>
<evidence type="ECO:0000259" key="2">
    <source>
        <dbReference type="Pfam" id="PF00472"/>
    </source>
</evidence>
<feature type="region of interest" description="Disordered" evidence="1">
    <location>
        <begin position="1"/>
        <end position="23"/>
    </location>
</feature>
<feature type="domain" description="Prokaryotic-type class I peptide chain release factors" evidence="2">
    <location>
        <begin position="32"/>
        <end position="151"/>
    </location>
</feature>
<gene>
    <name evidence="3" type="primary">arfB</name>
    <name evidence="3" type="ORF">QOZ88_10365</name>
</gene>
<feature type="region of interest" description="Disordered" evidence="1">
    <location>
        <begin position="116"/>
        <end position="155"/>
    </location>
</feature>
<name>A0ABT9IBV2_9ACTN</name>
<dbReference type="EMBL" id="JASNFN010000010">
    <property type="protein sequence ID" value="MDP5183044.1"/>
    <property type="molecule type" value="Genomic_DNA"/>
</dbReference>
<feature type="compositionally biased region" description="Basic residues" evidence="1">
    <location>
        <begin position="139"/>
        <end position="155"/>
    </location>
</feature>
<accession>A0ABT9IBV2</accession>
<evidence type="ECO:0000313" key="4">
    <source>
        <dbReference type="Proteomes" id="UP001233673"/>
    </source>
</evidence>